<evidence type="ECO:0000313" key="1">
    <source>
        <dbReference type="EMBL" id="GAC32326.1"/>
    </source>
</evidence>
<name>K6Z847_9ALTE</name>
<protein>
    <submittedName>
        <fullName evidence="1">Uncharacterized protein</fullName>
    </submittedName>
</protein>
<dbReference type="AlphaFoldDB" id="K6Z847"/>
<sequence>MNRFGISIVSIICLSSCGDTQEQAAKCPEIIVPVIIPAVNIKIFDVDEVPLNVCDAILTVSNSEISETVYGSALNHCAETFSLRGGYNLVEHDVLIEKAGYVSQEFSSLLPIATQCAYETLEVSVILQIE</sequence>
<comment type="caution">
    <text evidence="1">The sequence shown here is derived from an EMBL/GenBank/DDBJ whole genome shotgun (WGS) entry which is preliminary data.</text>
</comment>
<dbReference type="EMBL" id="BAER01000037">
    <property type="protein sequence ID" value="GAC32326.1"/>
    <property type="molecule type" value="Genomic_DNA"/>
</dbReference>
<dbReference type="RefSeq" id="WP_007104124.1">
    <property type="nucleotide sequence ID" value="NZ_BAER01000037.1"/>
</dbReference>
<accession>K6Z847</accession>
<keyword evidence="2" id="KW-1185">Reference proteome</keyword>
<dbReference type="OrthoDB" id="6401408at2"/>
<evidence type="ECO:0000313" key="2">
    <source>
        <dbReference type="Proteomes" id="UP000006322"/>
    </source>
</evidence>
<dbReference type="Proteomes" id="UP000006322">
    <property type="component" value="Unassembled WGS sequence"/>
</dbReference>
<gene>
    <name evidence="1" type="ORF">GPLA_1412</name>
</gene>
<proteinExistence type="predicted"/>
<reference evidence="2" key="1">
    <citation type="journal article" date="2014" name="Environ. Microbiol.">
        <title>Comparative genomics of the marine bacterial genus Glaciecola reveals the high degree of genomic diversity and genomic characteristic for cold adaptation.</title>
        <authorList>
            <person name="Qin Q.L."/>
            <person name="Xie B.B."/>
            <person name="Yu Y."/>
            <person name="Shu Y.L."/>
            <person name="Rong J.C."/>
            <person name="Zhang Y.J."/>
            <person name="Zhao D.L."/>
            <person name="Chen X.L."/>
            <person name="Zhang X.Y."/>
            <person name="Chen B."/>
            <person name="Zhou B.C."/>
            <person name="Zhang Y.Z."/>
        </authorList>
    </citation>
    <scope>NUCLEOTIDE SEQUENCE [LARGE SCALE GENOMIC DNA]</scope>
    <source>
        <strain evidence="2">LMG 21857</strain>
    </source>
</reference>
<organism evidence="1 2">
    <name type="scientific">Paraglaciecola polaris LMG 21857</name>
    <dbReference type="NCBI Taxonomy" id="1129793"/>
    <lineage>
        <taxon>Bacteria</taxon>
        <taxon>Pseudomonadati</taxon>
        <taxon>Pseudomonadota</taxon>
        <taxon>Gammaproteobacteria</taxon>
        <taxon>Alteromonadales</taxon>
        <taxon>Alteromonadaceae</taxon>
        <taxon>Paraglaciecola</taxon>
    </lineage>
</organism>